<dbReference type="AlphaFoldDB" id="A0A4U5N4V7"/>
<dbReference type="EMBL" id="AZBU02000005">
    <property type="protein sequence ID" value="TKR77272.1"/>
    <property type="molecule type" value="Genomic_DNA"/>
</dbReference>
<sequence length="131" mass="15075">MFFVFFAKRCSASERNRNAESGKKEQFLKTALRKDVEAKQVAAEYGATTKDGVEKRLMKWTELLPKDDPTPEDRRMSTFLDQIVLVRKRGPKDGCWVGWDAFKGDFGVLILSIVLFGPFRQETEYLGISWC</sequence>
<accession>A0A4U5N4V7</accession>
<evidence type="ECO:0000313" key="1">
    <source>
        <dbReference type="EMBL" id="TKR77272.1"/>
    </source>
</evidence>
<comment type="caution">
    <text evidence="1">The sequence shown here is derived from an EMBL/GenBank/DDBJ whole genome shotgun (WGS) entry which is preliminary data.</text>
</comment>
<dbReference type="Proteomes" id="UP000298663">
    <property type="component" value="Unassembled WGS sequence"/>
</dbReference>
<organism evidence="1 2">
    <name type="scientific">Steinernema carpocapsae</name>
    <name type="common">Entomopathogenic nematode</name>
    <dbReference type="NCBI Taxonomy" id="34508"/>
    <lineage>
        <taxon>Eukaryota</taxon>
        <taxon>Metazoa</taxon>
        <taxon>Ecdysozoa</taxon>
        <taxon>Nematoda</taxon>
        <taxon>Chromadorea</taxon>
        <taxon>Rhabditida</taxon>
        <taxon>Tylenchina</taxon>
        <taxon>Panagrolaimomorpha</taxon>
        <taxon>Strongyloidoidea</taxon>
        <taxon>Steinernematidae</taxon>
        <taxon>Steinernema</taxon>
    </lineage>
</organism>
<name>A0A4U5N4V7_STECR</name>
<evidence type="ECO:0000313" key="2">
    <source>
        <dbReference type="Proteomes" id="UP000298663"/>
    </source>
</evidence>
<reference evidence="1 2" key="1">
    <citation type="journal article" date="2015" name="Genome Biol.">
        <title>Comparative genomics of Steinernema reveals deeply conserved gene regulatory networks.</title>
        <authorList>
            <person name="Dillman A.R."/>
            <person name="Macchietto M."/>
            <person name="Porter C.F."/>
            <person name="Rogers A."/>
            <person name="Williams B."/>
            <person name="Antoshechkin I."/>
            <person name="Lee M.M."/>
            <person name="Goodwin Z."/>
            <person name="Lu X."/>
            <person name="Lewis E.E."/>
            <person name="Goodrich-Blair H."/>
            <person name="Stock S.P."/>
            <person name="Adams B.J."/>
            <person name="Sternberg P.W."/>
            <person name="Mortazavi A."/>
        </authorList>
    </citation>
    <scope>NUCLEOTIDE SEQUENCE [LARGE SCALE GENOMIC DNA]</scope>
    <source>
        <strain evidence="1 2">ALL</strain>
    </source>
</reference>
<protein>
    <submittedName>
        <fullName evidence="1">Uncharacterized protein</fullName>
    </submittedName>
</protein>
<keyword evidence="2" id="KW-1185">Reference proteome</keyword>
<reference evidence="1 2" key="2">
    <citation type="journal article" date="2019" name="G3 (Bethesda)">
        <title>Hybrid Assembly of the Genome of the Entomopathogenic Nematode Steinernema carpocapsae Identifies the X-Chromosome.</title>
        <authorList>
            <person name="Serra L."/>
            <person name="Macchietto M."/>
            <person name="Macias-Munoz A."/>
            <person name="McGill C.J."/>
            <person name="Rodriguez I.M."/>
            <person name="Rodriguez B."/>
            <person name="Murad R."/>
            <person name="Mortazavi A."/>
        </authorList>
    </citation>
    <scope>NUCLEOTIDE SEQUENCE [LARGE SCALE GENOMIC DNA]</scope>
    <source>
        <strain evidence="1 2">ALL</strain>
    </source>
</reference>
<proteinExistence type="predicted"/>
<gene>
    <name evidence="1" type="ORF">L596_018275</name>
</gene>